<dbReference type="InterPro" id="IPR004572">
    <property type="entry name" value="Protoporphyrinogen_oxidase"/>
</dbReference>
<evidence type="ECO:0000256" key="7">
    <source>
        <dbReference type="ARBA" id="ARBA00023002"/>
    </source>
</evidence>
<evidence type="ECO:0000256" key="3">
    <source>
        <dbReference type="ARBA" id="ARBA00010551"/>
    </source>
</evidence>
<dbReference type="SUPFAM" id="SSF54373">
    <property type="entry name" value="FAD-linked reductases, C-terminal domain"/>
    <property type="match status" value="1"/>
</dbReference>
<name>A0A9P5SS17_9FUNG</name>
<evidence type="ECO:0000259" key="12">
    <source>
        <dbReference type="Pfam" id="PF01593"/>
    </source>
</evidence>
<keyword evidence="6 11" id="KW-0274">FAD</keyword>
<evidence type="ECO:0000256" key="5">
    <source>
        <dbReference type="ARBA" id="ARBA00022630"/>
    </source>
</evidence>
<dbReference type="EC" id="1.3.3.4" evidence="4 11"/>
<evidence type="ECO:0000256" key="10">
    <source>
        <dbReference type="ARBA" id="ARBA00047554"/>
    </source>
</evidence>
<keyword evidence="7 11" id="KW-0560">Oxidoreductase</keyword>
<dbReference type="EMBL" id="JAAAUY010000038">
    <property type="protein sequence ID" value="KAF9337060.1"/>
    <property type="molecule type" value="Genomic_DNA"/>
</dbReference>
<evidence type="ECO:0000313" key="14">
    <source>
        <dbReference type="Proteomes" id="UP000696485"/>
    </source>
</evidence>
<gene>
    <name evidence="13" type="ORF">BG006_006384</name>
</gene>
<comment type="subcellular location">
    <subcellularLocation>
        <location evidence="11">Mitochondrion inner membrane</location>
    </subcellularLocation>
</comment>
<dbReference type="NCBIfam" id="TIGR00562">
    <property type="entry name" value="proto_IX_ox"/>
    <property type="match status" value="1"/>
</dbReference>
<comment type="catalytic activity">
    <reaction evidence="10 11">
        <text>protoporphyrinogen IX + 3 O2 = protoporphyrin IX + 3 H2O2</text>
        <dbReference type="Rhea" id="RHEA:25576"/>
        <dbReference type="ChEBI" id="CHEBI:15379"/>
        <dbReference type="ChEBI" id="CHEBI:16240"/>
        <dbReference type="ChEBI" id="CHEBI:57306"/>
        <dbReference type="ChEBI" id="CHEBI:57307"/>
        <dbReference type="EC" id="1.3.3.4"/>
    </reaction>
</comment>
<dbReference type="Gene3D" id="3.50.50.60">
    <property type="entry name" value="FAD/NAD(P)-binding domain"/>
    <property type="match status" value="1"/>
</dbReference>
<comment type="caution">
    <text evidence="13">The sequence shown here is derived from an EMBL/GenBank/DDBJ whole genome shotgun (WGS) entry which is preliminary data.</text>
</comment>
<dbReference type="SUPFAM" id="SSF51905">
    <property type="entry name" value="FAD/NAD(P)-binding domain"/>
    <property type="match status" value="1"/>
</dbReference>
<dbReference type="Pfam" id="PF01593">
    <property type="entry name" value="Amino_oxidase"/>
    <property type="match status" value="1"/>
</dbReference>
<evidence type="ECO:0000256" key="8">
    <source>
        <dbReference type="ARBA" id="ARBA00023133"/>
    </source>
</evidence>
<accession>A0A9P5SS17</accession>
<evidence type="ECO:0000256" key="4">
    <source>
        <dbReference type="ARBA" id="ARBA00012867"/>
    </source>
</evidence>
<evidence type="ECO:0000313" key="13">
    <source>
        <dbReference type="EMBL" id="KAF9337060.1"/>
    </source>
</evidence>
<dbReference type="PANTHER" id="PTHR42923:SF3">
    <property type="entry name" value="PROTOPORPHYRINOGEN OXIDASE"/>
    <property type="match status" value="1"/>
</dbReference>
<proteinExistence type="inferred from homology"/>
<dbReference type="PANTHER" id="PTHR42923">
    <property type="entry name" value="PROTOPORPHYRINOGEN OXIDASE"/>
    <property type="match status" value="1"/>
</dbReference>
<reference evidence="13" key="1">
    <citation type="journal article" date="2020" name="Fungal Divers.">
        <title>Resolving the Mortierellaceae phylogeny through synthesis of multi-gene phylogenetics and phylogenomics.</title>
        <authorList>
            <person name="Vandepol N."/>
            <person name="Liber J."/>
            <person name="Desiro A."/>
            <person name="Na H."/>
            <person name="Kennedy M."/>
            <person name="Barry K."/>
            <person name="Grigoriev I.V."/>
            <person name="Miller A.N."/>
            <person name="O'Donnell K."/>
            <person name="Stajich J.E."/>
            <person name="Bonito G."/>
        </authorList>
    </citation>
    <scope>NUCLEOTIDE SEQUENCE</scope>
    <source>
        <strain evidence="13">NVP1</strain>
    </source>
</reference>
<dbReference type="GO" id="GO:0004729">
    <property type="term" value="F:oxygen-dependent protoporphyrinogen oxidase activity"/>
    <property type="evidence" value="ECO:0007669"/>
    <property type="project" value="UniProtKB-UniRule"/>
</dbReference>
<comment type="similarity">
    <text evidence="3 11">Belongs to the protoporphyrinogen/coproporphyrinogen oxidase family. Protoporphyrinogen oxidase subfamily.</text>
</comment>
<dbReference type="GO" id="GO:0006782">
    <property type="term" value="P:protoporphyrinogen IX biosynthetic process"/>
    <property type="evidence" value="ECO:0007669"/>
    <property type="project" value="UniProtKB-UniRule"/>
</dbReference>
<keyword evidence="8 11" id="KW-0350">Heme biosynthesis</keyword>
<dbReference type="InterPro" id="IPR002937">
    <property type="entry name" value="Amino_oxidase"/>
</dbReference>
<dbReference type="Proteomes" id="UP000696485">
    <property type="component" value="Unassembled WGS sequence"/>
</dbReference>
<organism evidence="13 14">
    <name type="scientific">Podila minutissima</name>
    <dbReference type="NCBI Taxonomy" id="64525"/>
    <lineage>
        <taxon>Eukaryota</taxon>
        <taxon>Fungi</taxon>
        <taxon>Fungi incertae sedis</taxon>
        <taxon>Mucoromycota</taxon>
        <taxon>Mortierellomycotina</taxon>
        <taxon>Mortierellomycetes</taxon>
        <taxon>Mortierellales</taxon>
        <taxon>Mortierellaceae</taxon>
        <taxon>Podila</taxon>
    </lineage>
</organism>
<comment type="pathway">
    <text evidence="2 11">Porphyrin-containing compound metabolism; protoporphyrin-IX biosynthesis; protoporphyrin-IX from protoporphyrinogen-IX: step 1/1.</text>
</comment>
<protein>
    <recommendedName>
        <fullName evidence="4 11">Protoporphyrinogen oxidase</fullName>
        <ecNumber evidence="4 11">1.3.3.4</ecNumber>
    </recommendedName>
</protein>
<comment type="function">
    <text evidence="1 11">Catalyzes the 6-electron oxidation of protoporphyrinogen-IX to form protoporphyrin-IX.</text>
</comment>
<keyword evidence="5 11" id="KW-0285">Flavoprotein</keyword>
<keyword evidence="14" id="KW-1185">Reference proteome</keyword>
<evidence type="ECO:0000256" key="6">
    <source>
        <dbReference type="ARBA" id="ARBA00022827"/>
    </source>
</evidence>
<evidence type="ECO:0000256" key="11">
    <source>
        <dbReference type="RuleBase" id="RU367069"/>
    </source>
</evidence>
<dbReference type="AlphaFoldDB" id="A0A9P5SS17"/>
<evidence type="ECO:0000256" key="1">
    <source>
        <dbReference type="ARBA" id="ARBA00002600"/>
    </source>
</evidence>
<dbReference type="GO" id="GO:0005743">
    <property type="term" value="C:mitochondrial inner membrane"/>
    <property type="evidence" value="ECO:0007669"/>
    <property type="project" value="UniProtKB-SubCell"/>
</dbReference>
<feature type="domain" description="Amine oxidase" evidence="12">
    <location>
        <begin position="14"/>
        <end position="513"/>
    </location>
</feature>
<keyword evidence="9 11" id="KW-0627">Porphyrin biosynthesis</keyword>
<evidence type="ECO:0000256" key="9">
    <source>
        <dbReference type="ARBA" id="ARBA00023244"/>
    </source>
</evidence>
<dbReference type="InterPro" id="IPR050464">
    <property type="entry name" value="Zeta_carotene_desat/Oxidored"/>
</dbReference>
<dbReference type="InterPro" id="IPR036188">
    <property type="entry name" value="FAD/NAD-bd_sf"/>
</dbReference>
<comment type="cofactor">
    <cofactor evidence="11">
        <name>FAD</name>
        <dbReference type="ChEBI" id="CHEBI:57692"/>
    </cofactor>
    <text evidence="11">Binds 1 FAD per subunit.</text>
</comment>
<evidence type="ECO:0000256" key="2">
    <source>
        <dbReference type="ARBA" id="ARBA00005073"/>
    </source>
</evidence>
<sequence>MSPRTHVAILGGGISGLSTAWYLSKAAPATVSISLIEAANRTGGWLHSDRVQDPHHPESSILLERGPRSLRPQGISGLNTLELVNALHLDSQLEPVPKTSPAAKNRYIYSHNKLHKLPSSITGALSHPLLAPKLPRAGLDLVVGGSGKEDESIQEFVTRRFGKGFSDDLISAMVHGIYAGDVSKLSVRSTLGMLYHLEKEYGSVAFGLLMGGGAVETPWDLTLKERIAKHEPEIKDFVDKTSIYSFHEGLEALSKALEKQLIEDGRVKILKNSKVEKLDFDIPSRSVKISIAGQDPIEANSVVSAIPPLKLSKLLPKQYAELTYNPSVTVAVVNMVYSGAQEQLSVPGFGYLVPRSENSAQNHGGLLGVVFDSCAIPGQDTGDSQGKTLKLTAMIGGHMFDTITQLPSSSAPGGSVAKVNKADKKHLESFFAKAATDAVKKHLKIDTEADLVKVHIQKECIPQYLVGHLERMQTLDQELRKDYDGLLAVTGAGYLGVSVNDCIKNAREVAEAMVSKLEEEDDGEASLVGRQDAVTGLERAWFM</sequence>